<keyword evidence="2" id="KW-1185">Reference proteome</keyword>
<dbReference type="EMBL" id="JAHQIW010000312">
    <property type="protein sequence ID" value="KAJ1347434.1"/>
    <property type="molecule type" value="Genomic_DNA"/>
</dbReference>
<gene>
    <name evidence="1" type="ORF">KIN20_002484</name>
</gene>
<protein>
    <submittedName>
        <fullName evidence="1">Uncharacterized protein</fullName>
    </submittedName>
</protein>
<comment type="caution">
    <text evidence="1">The sequence shown here is derived from an EMBL/GenBank/DDBJ whole genome shotgun (WGS) entry which is preliminary data.</text>
</comment>
<evidence type="ECO:0000313" key="1">
    <source>
        <dbReference type="EMBL" id="KAJ1347434.1"/>
    </source>
</evidence>
<sequence length="135" mass="15228">MIILMRVLPSFSEWIICGKDGAQAVSRNLTRKSHHTLDEEHWSSTAQKPELNSERTASAGYHFNQRTPLVETFLKSCEASNVHAPSIIAGKTAILHWCEGTFSEKLYDDSTDQFRNFNTGLKLRTPQFSVVDLTS</sequence>
<evidence type="ECO:0000313" key="2">
    <source>
        <dbReference type="Proteomes" id="UP001196413"/>
    </source>
</evidence>
<reference evidence="1" key="1">
    <citation type="submission" date="2021-06" db="EMBL/GenBank/DDBJ databases">
        <title>Parelaphostrongylus tenuis whole genome reference sequence.</title>
        <authorList>
            <person name="Garwood T.J."/>
            <person name="Larsen P.A."/>
            <person name="Fountain-Jones N.M."/>
            <person name="Garbe J.R."/>
            <person name="Macchietto M.G."/>
            <person name="Kania S.A."/>
            <person name="Gerhold R.W."/>
            <person name="Richards J.E."/>
            <person name="Wolf T.M."/>
        </authorList>
    </citation>
    <scope>NUCLEOTIDE SEQUENCE</scope>
    <source>
        <strain evidence="1">MNPRO001-30</strain>
        <tissue evidence="1">Meninges</tissue>
    </source>
</reference>
<accession>A0AAD5MGQ2</accession>
<organism evidence="1 2">
    <name type="scientific">Parelaphostrongylus tenuis</name>
    <name type="common">Meningeal worm</name>
    <dbReference type="NCBI Taxonomy" id="148309"/>
    <lineage>
        <taxon>Eukaryota</taxon>
        <taxon>Metazoa</taxon>
        <taxon>Ecdysozoa</taxon>
        <taxon>Nematoda</taxon>
        <taxon>Chromadorea</taxon>
        <taxon>Rhabditida</taxon>
        <taxon>Rhabditina</taxon>
        <taxon>Rhabditomorpha</taxon>
        <taxon>Strongyloidea</taxon>
        <taxon>Metastrongylidae</taxon>
        <taxon>Parelaphostrongylus</taxon>
    </lineage>
</organism>
<dbReference type="Proteomes" id="UP001196413">
    <property type="component" value="Unassembled WGS sequence"/>
</dbReference>
<name>A0AAD5MGQ2_PARTN</name>
<proteinExistence type="predicted"/>
<dbReference type="AlphaFoldDB" id="A0AAD5MGQ2"/>